<dbReference type="GO" id="GO:0045893">
    <property type="term" value="P:positive regulation of DNA-templated transcription"/>
    <property type="evidence" value="ECO:0007669"/>
    <property type="project" value="TreeGrafter"/>
</dbReference>
<evidence type="ECO:0000256" key="4">
    <source>
        <dbReference type="ARBA" id="ARBA00023054"/>
    </source>
</evidence>
<dbReference type="Gene3D" id="2.30.29.30">
    <property type="entry name" value="Pleckstrin-homology domain (PH domain)/Phosphotyrosine-binding domain (PTB)"/>
    <property type="match status" value="1"/>
</dbReference>
<dbReference type="GO" id="GO:0007346">
    <property type="term" value="P:regulation of mitotic cell cycle"/>
    <property type="evidence" value="ECO:0007669"/>
    <property type="project" value="TreeGrafter"/>
</dbReference>
<feature type="domain" description="PH" evidence="7">
    <location>
        <begin position="37"/>
        <end position="131"/>
    </location>
</feature>
<feature type="compositionally biased region" description="Low complexity" evidence="6">
    <location>
        <begin position="301"/>
        <end position="310"/>
    </location>
</feature>
<dbReference type="AlphaFoldDB" id="A0A3Q3B6V6"/>
<evidence type="ECO:0000313" key="9">
    <source>
        <dbReference type="Proteomes" id="UP000264800"/>
    </source>
</evidence>
<dbReference type="OMA" id="LENSSXE"/>
<dbReference type="GO" id="GO:0045742">
    <property type="term" value="P:positive regulation of epidermal growth factor receptor signaling pathway"/>
    <property type="evidence" value="ECO:0007669"/>
    <property type="project" value="TreeGrafter"/>
</dbReference>
<dbReference type="SMART" id="SM00233">
    <property type="entry name" value="PH"/>
    <property type="match status" value="1"/>
</dbReference>
<reference evidence="8" key="2">
    <citation type="submission" date="2025-09" db="UniProtKB">
        <authorList>
            <consortium name="Ensembl"/>
        </authorList>
    </citation>
    <scope>IDENTIFICATION</scope>
</reference>
<evidence type="ECO:0000313" key="8">
    <source>
        <dbReference type="Ensembl" id="ENSKMAP00000024955.1"/>
    </source>
</evidence>
<reference evidence="8" key="1">
    <citation type="submission" date="2025-08" db="UniProtKB">
        <authorList>
            <consortium name="Ensembl"/>
        </authorList>
    </citation>
    <scope>IDENTIFICATION</scope>
</reference>
<protein>
    <submittedName>
        <fullName evidence="8">Actin filament associated protein 1-like 2</fullName>
    </submittedName>
</protein>
<dbReference type="CDD" id="cd13307">
    <property type="entry name" value="PH2_AFAP"/>
    <property type="match status" value="1"/>
</dbReference>
<feature type="compositionally biased region" description="Low complexity" evidence="6">
    <location>
        <begin position="514"/>
        <end position="546"/>
    </location>
</feature>
<dbReference type="InterPro" id="IPR001849">
    <property type="entry name" value="PH_domain"/>
</dbReference>
<feature type="region of interest" description="Disordered" evidence="6">
    <location>
        <begin position="487"/>
        <end position="580"/>
    </location>
</feature>
<keyword evidence="3" id="KW-0677">Repeat</keyword>
<proteinExistence type="predicted"/>
<feature type="region of interest" description="Disordered" evidence="6">
    <location>
        <begin position="196"/>
        <end position="349"/>
    </location>
</feature>
<dbReference type="GO" id="GO:0032757">
    <property type="term" value="P:positive regulation of interleukin-8 production"/>
    <property type="evidence" value="ECO:0007669"/>
    <property type="project" value="TreeGrafter"/>
</dbReference>
<dbReference type="InterPro" id="IPR011993">
    <property type="entry name" value="PH-like_dom_sf"/>
</dbReference>
<dbReference type="GO" id="GO:0042169">
    <property type="term" value="F:SH2 domain binding"/>
    <property type="evidence" value="ECO:0007669"/>
    <property type="project" value="TreeGrafter"/>
</dbReference>
<evidence type="ECO:0000256" key="3">
    <source>
        <dbReference type="ARBA" id="ARBA00022737"/>
    </source>
</evidence>
<evidence type="ECO:0000256" key="1">
    <source>
        <dbReference type="ARBA" id="ARBA00004496"/>
    </source>
</evidence>
<evidence type="ECO:0000259" key="7">
    <source>
        <dbReference type="PROSITE" id="PS50003"/>
    </source>
</evidence>
<dbReference type="Pfam" id="PF00169">
    <property type="entry name" value="PH"/>
    <property type="match status" value="1"/>
</dbReference>
<feature type="compositionally biased region" description="Basic and acidic residues" evidence="6">
    <location>
        <begin position="570"/>
        <end position="580"/>
    </location>
</feature>
<dbReference type="GeneTree" id="ENSGT00950000183067"/>
<dbReference type="GO" id="GO:0032675">
    <property type="term" value="P:regulation of interleukin-6 production"/>
    <property type="evidence" value="ECO:0007669"/>
    <property type="project" value="TreeGrafter"/>
</dbReference>
<dbReference type="Ensembl" id="ENSKMAT00000025271.1">
    <property type="protein sequence ID" value="ENSKMAP00000024955.1"/>
    <property type="gene ID" value="ENSKMAG00000018494.1"/>
</dbReference>
<dbReference type="SUPFAM" id="SSF50729">
    <property type="entry name" value="PH domain-like"/>
    <property type="match status" value="1"/>
</dbReference>
<feature type="compositionally biased region" description="Polar residues" evidence="6">
    <location>
        <begin position="490"/>
        <end position="513"/>
    </location>
</feature>
<dbReference type="GO" id="GO:0017124">
    <property type="term" value="F:SH3 domain binding"/>
    <property type="evidence" value="ECO:0007669"/>
    <property type="project" value="TreeGrafter"/>
</dbReference>
<organism evidence="8 9">
    <name type="scientific">Kryptolebias marmoratus</name>
    <name type="common">Mangrove killifish</name>
    <name type="synonym">Rivulus marmoratus</name>
    <dbReference type="NCBI Taxonomy" id="37003"/>
    <lineage>
        <taxon>Eukaryota</taxon>
        <taxon>Metazoa</taxon>
        <taxon>Chordata</taxon>
        <taxon>Craniata</taxon>
        <taxon>Vertebrata</taxon>
        <taxon>Euteleostomi</taxon>
        <taxon>Actinopterygii</taxon>
        <taxon>Neopterygii</taxon>
        <taxon>Teleostei</taxon>
        <taxon>Neoteleostei</taxon>
        <taxon>Acanthomorphata</taxon>
        <taxon>Ovalentaria</taxon>
        <taxon>Atherinomorphae</taxon>
        <taxon>Cyprinodontiformes</taxon>
        <taxon>Rivulidae</taxon>
        <taxon>Kryptolebias</taxon>
    </lineage>
</organism>
<dbReference type="PANTHER" id="PTHR14338">
    <property type="entry name" value="ACTIN FILAMENT-ASSOCIATED PROTEIN 1 FAMILY MEMBER"/>
    <property type="match status" value="1"/>
</dbReference>
<feature type="compositionally biased region" description="Polar residues" evidence="6">
    <location>
        <begin position="311"/>
        <end position="335"/>
    </location>
</feature>
<dbReference type="FunFam" id="2.30.29.30:FF:000020">
    <property type="entry name" value="Actin filament-associated protein 1-like 2 isoform 1"/>
    <property type="match status" value="1"/>
</dbReference>
<keyword evidence="9" id="KW-1185">Reference proteome</keyword>
<name>A0A3Q3B6V6_KRYMA</name>
<evidence type="ECO:0000256" key="6">
    <source>
        <dbReference type="SAM" id="MobiDB-lite"/>
    </source>
</evidence>
<evidence type="ECO:0000256" key="2">
    <source>
        <dbReference type="ARBA" id="ARBA00022490"/>
    </source>
</evidence>
<sequence length="580" mass="63254">MTENKDVKKKSGAGLMFSNLMNIAKRKPSAFESPEKSIETSGYLNVLVNSQWRPCWCLLKNGQLWFYQDKGKSKPSQPAVTLEGCSVSPDPSPEHLYSFRIDMDGTQLATLEAKTSADMGHWLGLLLSQTGSKTDPEDLTYDYVNAERISSIVSAAKTSLYLMQRRYSEPNTYIDATPSISQESNELYDDVASIADPEDAGENSEPNCEGNKVQEDNETQSKPTTEPTDAEQDNSSRIYLDLVPLPSFLHPTSGPKPSSPNKETSRLSPVPVEDQRDSTGPNKEVVPANRTEPDPAPAPSEPASASAGPEQKQSSTPSQAQLQPQQVKTSSQGPESSKRFSLGVPQAFSSPGVQIQKGLTAQTAANLFPNNQQFTRLKAHTIGSSSAVEVKLGKNRTEADMRRYTDERDRLEREREEVRSSLANLKKERREAKEELSACQDPKCQAALEACLKQKEEACREAERRRVEVELRLVEVKESLKKVESGPFTLGTTLDSSLQDTPTTKATTLPNLHTSSSSSPSSAAASSSSSSQPSNATTTTTDSASPVNSASALKNRPVSIMATKGKVLQKAKEWEKKSTT</sequence>
<evidence type="ECO:0000256" key="5">
    <source>
        <dbReference type="SAM" id="Coils"/>
    </source>
</evidence>
<dbReference type="Proteomes" id="UP000264800">
    <property type="component" value="Unplaced"/>
</dbReference>
<dbReference type="InterPro" id="IPR030113">
    <property type="entry name" value="AFAP"/>
</dbReference>
<keyword evidence="4 5" id="KW-0175">Coiled coil</keyword>
<keyword evidence="2" id="KW-0963">Cytoplasm</keyword>
<dbReference type="GO" id="GO:0061386">
    <property type="term" value="P:closure of optic fissure"/>
    <property type="evidence" value="ECO:0007669"/>
    <property type="project" value="Ensembl"/>
</dbReference>
<dbReference type="PANTHER" id="PTHR14338:SF4">
    <property type="entry name" value="ACTIN FILAMENT-ASSOCIATED PROTEIN 1-LIKE 2"/>
    <property type="match status" value="1"/>
</dbReference>
<dbReference type="PROSITE" id="PS50003">
    <property type="entry name" value="PH_DOMAIN"/>
    <property type="match status" value="1"/>
</dbReference>
<comment type="subcellular location">
    <subcellularLocation>
        <location evidence="1">Cytoplasm</location>
    </subcellularLocation>
</comment>
<dbReference type="GO" id="GO:0006954">
    <property type="term" value="P:inflammatory response"/>
    <property type="evidence" value="ECO:0007669"/>
    <property type="project" value="TreeGrafter"/>
</dbReference>
<feature type="coiled-coil region" evidence="5">
    <location>
        <begin position="394"/>
        <end position="479"/>
    </location>
</feature>
<accession>A0A3Q3B6V6</accession>
<dbReference type="GO" id="GO:0005829">
    <property type="term" value="C:cytosol"/>
    <property type="evidence" value="ECO:0007669"/>
    <property type="project" value="TreeGrafter"/>
</dbReference>
<feature type="compositionally biased region" description="Polar residues" evidence="6">
    <location>
        <begin position="220"/>
        <end position="237"/>
    </location>
</feature>